<dbReference type="InterPro" id="IPR038008">
    <property type="entry name" value="Jag_KH"/>
</dbReference>
<dbReference type="InterPro" id="IPR015946">
    <property type="entry name" value="KH_dom-like_a/b"/>
</dbReference>
<dbReference type="InterPro" id="IPR039247">
    <property type="entry name" value="KhpB"/>
</dbReference>
<dbReference type="InterPro" id="IPR036867">
    <property type="entry name" value="R3H_dom_sf"/>
</dbReference>
<organism evidence="2 3">
    <name type="scientific">Candidatus Andersenbacteria bacterium RIFCSPHIGHO2_12_FULL_45_11</name>
    <dbReference type="NCBI Taxonomy" id="1797281"/>
    <lineage>
        <taxon>Bacteria</taxon>
        <taxon>Candidatus Anderseniibacteriota</taxon>
    </lineage>
</organism>
<feature type="domain" description="R3H" evidence="1">
    <location>
        <begin position="88"/>
        <end position="154"/>
    </location>
</feature>
<dbReference type="EMBL" id="MHHR01000009">
    <property type="protein sequence ID" value="OGY34842.1"/>
    <property type="molecule type" value="Genomic_DNA"/>
</dbReference>
<evidence type="ECO:0000313" key="2">
    <source>
        <dbReference type="EMBL" id="OGY34842.1"/>
    </source>
</evidence>
<reference evidence="2 3" key="1">
    <citation type="journal article" date="2016" name="Nat. Commun.">
        <title>Thousands of microbial genomes shed light on interconnected biogeochemical processes in an aquifer system.</title>
        <authorList>
            <person name="Anantharaman K."/>
            <person name="Brown C.T."/>
            <person name="Hug L.A."/>
            <person name="Sharon I."/>
            <person name="Castelle C.J."/>
            <person name="Probst A.J."/>
            <person name="Thomas B.C."/>
            <person name="Singh A."/>
            <person name="Wilkins M.J."/>
            <person name="Karaoz U."/>
            <person name="Brodie E.L."/>
            <person name="Williams K.H."/>
            <person name="Hubbard S.S."/>
            <person name="Banfield J.F."/>
        </authorList>
    </citation>
    <scope>NUCLEOTIDE SEQUENCE [LARGE SCALE GENOMIC DNA]</scope>
</reference>
<dbReference type="PANTHER" id="PTHR35800">
    <property type="entry name" value="PROTEIN JAG"/>
    <property type="match status" value="1"/>
</dbReference>
<dbReference type="SMART" id="SM00393">
    <property type="entry name" value="R3H"/>
    <property type="match status" value="1"/>
</dbReference>
<dbReference type="InterPro" id="IPR034079">
    <property type="entry name" value="R3H_KhpB"/>
</dbReference>
<dbReference type="GO" id="GO:0003723">
    <property type="term" value="F:RNA binding"/>
    <property type="evidence" value="ECO:0007669"/>
    <property type="project" value="InterPro"/>
</dbReference>
<dbReference type="Gene3D" id="3.30.1370.50">
    <property type="entry name" value="R3H-like domain"/>
    <property type="match status" value="1"/>
</dbReference>
<evidence type="ECO:0000259" key="1">
    <source>
        <dbReference type="PROSITE" id="PS51061"/>
    </source>
</evidence>
<dbReference type="Gene3D" id="3.30.300.20">
    <property type="match status" value="1"/>
</dbReference>
<protein>
    <recommendedName>
        <fullName evidence="1">R3H domain-containing protein</fullName>
    </recommendedName>
</protein>
<sequence>MEDPAAQLISEHVRRLLSVVGLEEVQVVCECPAPETLRISIMAGDNGRTLIGPQGAHLESLQHIIRCVLRRHLDATTHIMVDVNGYRARREKNLSGLAEEVARKAQRTGRPITLDPMNALDRRTIHTALAAHKEVSTESMGDGRDRRVVVRPVFL</sequence>
<evidence type="ECO:0000313" key="3">
    <source>
        <dbReference type="Proteomes" id="UP000177528"/>
    </source>
</evidence>
<dbReference type="AlphaFoldDB" id="A0A1G1X4A4"/>
<dbReference type="CDD" id="cd02644">
    <property type="entry name" value="R3H_jag"/>
    <property type="match status" value="1"/>
</dbReference>
<dbReference type="Proteomes" id="UP000177528">
    <property type="component" value="Unassembled WGS sequence"/>
</dbReference>
<dbReference type="Pfam" id="PF01424">
    <property type="entry name" value="R3H"/>
    <property type="match status" value="1"/>
</dbReference>
<accession>A0A1G1X4A4</accession>
<dbReference type="CDD" id="cd02414">
    <property type="entry name" value="KH-II_Jag"/>
    <property type="match status" value="1"/>
</dbReference>
<gene>
    <name evidence="2" type="ORF">A3D99_02965</name>
</gene>
<dbReference type="SUPFAM" id="SSF82708">
    <property type="entry name" value="R3H domain"/>
    <property type="match status" value="1"/>
</dbReference>
<proteinExistence type="predicted"/>
<dbReference type="PANTHER" id="PTHR35800:SF1">
    <property type="entry name" value="RNA-BINDING PROTEIN KHPB"/>
    <property type="match status" value="1"/>
</dbReference>
<dbReference type="PROSITE" id="PS51061">
    <property type="entry name" value="R3H"/>
    <property type="match status" value="1"/>
</dbReference>
<dbReference type="InterPro" id="IPR001374">
    <property type="entry name" value="R3H_dom"/>
</dbReference>
<name>A0A1G1X4A4_9BACT</name>
<comment type="caution">
    <text evidence="2">The sequence shown here is derived from an EMBL/GenBank/DDBJ whole genome shotgun (WGS) entry which is preliminary data.</text>
</comment>